<gene>
    <name evidence="10" type="ORF">C7B46_13930</name>
</gene>
<evidence type="ECO:0000256" key="5">
    <source>
        <dbReference type="ARBA" id="ARBA00038058"/>
    </source>
</evidence>
<evidence type="ECO:0000256" key="2">
    <source>
        <dbReference type="ARBA" id="ARBA00022741"/>
    </source>
</evidence>
<comment type="cofactor">
    <cofactor evidence="1">
        <name>[4Fe-4S] cluster</name>
        <dbReference type="ChEBI" id="CHEBI:49883"/>
    </cofactor>
</comment>
<dbReference type="Gene3D" id="3.40.50.300">
    <property type="entry name" value="P-loop containing nucleotide triphosphate hydrolases"/>
    <property type="match status" value="2"/>
</dbReference>
<dbReference type="InterPro" id="IPR045028">
    <property type="entry name" value="DinG/Rad3-like"/>
</dbReference>
<dbReference type="SMART" id="SM00487">
    <property type="entry name" value="DEXDc"/>
    <property type="match status" value="1"/>
</dbReference>
<dbReference type="InterPro" id="IPR011545">
    <property type="entry name" value="DEAD/DEAH_box_helicase_dom"/>
</dbReference>
<evidence type="ECO:0000256" key="4">
    <source>
        <dbReference type="ARBA" id="ARBA00022840"/>
    </source>
</evidence>
<evidence type="ECO:0000256" key="6">
    <source>
        <dbReference type="ARBA" id="ARBA00044969"/>
    </source>
</evidence>
<dbReference type="InterPro" id="IPR027417">
    <property type="entry name" value="P-loop_NTPase"/>
</dbReference>
<comment type="similarity">
    <text evidence="5">Belongs to the helicase family. DinG subfamily.</text>
</comment>
<protein>
    <recommendedName>
        <fullName evidence="6">DNA 5'-3' helicase</fullName>
        <ecNumber evidence="6">5.6.2.3</ecNumber>
    </recommendedName>
</protein>
<dbReference type="PROSITE" id="PS51193">
    <property type="entry name" value="HELICASE_ATP_BIND_2"/>
    <property type="match status" value="1"/>
</dbReference>
<accession>A0A2T2XDI4</accession>
<dbReference type="EC" id="5.6.2.3" evidence="6"/>
<dbReference type="AlphaFoldDB" id="A0A2T2XDI4"/>
<keyword evidence="3" id="KW-0378">Hydrolase</keyword>
<dbReference type="SMART" id="SM00491">
    <property type="entry name" value="HELICc2"/>
    <property type="match status" value="1"/>
</dbReference>
<dbReference type="PROSITE" id="PS51192">
    <property type="entry name" value="HELICASE_ATP_BIND_1"/>
    <property type="match status" value="1"/>
</dbReference>
<dbReference type="Proteomes" id="UP000242972">
    <property type="component" value="Unassembled WGS sequence"/>
</dbReference>
<proteinExistence type="inferred from homology"/>
<reference evidence="10 11" key="1">
    <citation type="journal article" date="2014" name="BMC Genomics">
        <title>Comparison of environmental and isolate Sulfobacillus genomes reveals diverse carbon, sulfur, nitrogen, and hydrogen metabolisms.</title>
        <authorList>
            <person name="Justice N.B."/>
            <person name="Norman A."/>
            <person name="Brown C.T."/>
            <person name="Singh A."/>
            <person name="Thomas B.C."/>
            <person name="Banfield J.F."/>
        </authorList>
    </citation>
    <scope>NUCLEOTIDE SEQUENCE [LARGE SCALE GENOMIC DNA]</scope>
    <source>
        <strain evidence="10">AMDSBA4</strain>
    </source>
</reference>
<dbReference type="GO" id="GO:0043139">
    <property type="term" value="F:5'-3' DNA helicase activity"/>
    <property type="evidence" value="ECO:0007669"/>
    <property type="project" value="UniProtKB-EC"/>
</dbReference>
<evidence type="ECO:0000259" key="8">
    <source>
        <dbReference type="PROSITE" id="PS51192"/>
    </source>
</evidence>
<evidence type="ECO:0000259" key="9">
    <source>
        <dbReference type="PROSITE" id="PS51193"/>
    </source>
</evidence>
<keyword evidence="4" id="KW-0067">ATP-binding</keyword>
<sequence length="669" mass="75341">MKLPGFESRPSQNAMVEAIESAMRADRILMVEAGTGTGKSLAYLTPAILHVAAEGQRTVVATHTLALQEQLWAKDLPWAMGDSPMSSAVLKGRGRYLCLLKLDEQKQDVTILNSPRPERYGLAQIITFGFWSVNGDIDEFNPRTDVVRRLWQNVVAERNACAGSRCAFAEPCFLRQSKRLAEASHIVVVNHALLATHLKQGGVLPAFTHLIIDEAHHFAEVMERTLGMELDIFNFVREFEEMDQGRQGLFQRLPQHADTLSGIDAVRRNMRVVTELLWQLNHELILQFPSTAETRSSMRVTSELWDRWQGETLGKILSHICQTLDEVVHQAHDVLAQAEAIWGDVVHEEVSWLRYGKWLTDIFELAQQLEEWGHPNQDWVSWWEVSRQTPQLTLRLKRAPLDVGNFLHSHLWDGLPSGVVTSATLSIRGNFEYYQNRLGIPKTRLETLSLPTPFDVPHMAQLLVPNDMPEVTQPAYASAVSDFTVAAASALGGRTLVLFTSYRMMHEVNRDIRGPLLDRNIQLLAQGIDGTGPRLVEQFRGHPSAVLMGTASLWEGVDIPGAQLSLVIIVRLPFANPMDPMEEAIRERLGRFAFNQHTLPQALLRFKQGFGRLLRTTTDKGAVVVLDPRILPNRTQYGRRFVATLPDPPMVSAPWPTIIQMIRQMSEST</sequence>
<feature type="domain" description="Helicase ATP-binding" evidence="9">
    <location>
        <begin position="1"/>
        <end position="284"/>
    </location>
</feature>
<evidence type="ECO:0000256" key="7">
    <source>
        <dbReference type="ARBA" id="ARBA00048954"/>
    </source>
</evidence>
<dbReference type="GO" id="GO:0005524">
    <property type="term" value="F:ATP binding"/>
    <property type="evidence" value="ECO:0007669"/>
    <property type="project" value="UniProtKB-KW"/>
</dbReference>
<comment type="catalytic activity">
    <reaction evidence="7">
        <text>ATP + H2O = ADP + phosphate + H(+)</text>
        <dbReference type="Rhea" id="RHEA:13065"/>
        <dbReference type="ChEBI" id="CHEBI:15377"/>
        <dbReference type="ChEBI" id="CHEBI:15378"/>
        <dbReference type="ChEBI" id="CHEBI:30616"/>
        <dbReference type="ChEBI" id="CHEBI:43474"/>
        <dbReference type="ChEBI" id="CHEBI:456216"/>
        <dbReference type="EC" id="5.6.2.3"/>
    </reaction>
</comment>
<dbReference type="PANTHER" id="PTHR11472">
    <property type="entry name" value="DNA REPAIR DEAD HELICASE RAD3/XP-D SUBFAMILY MEMBER"/>
    <property type="match status" value="1"/>
</dbReference>
<dbReference type="InterPro" id="IPR006555">
    <property type="entry name" value="ATP-dep_Helicase_C"/>
</dbReference>
<feature type="domain" description="Helicase ATP-binding" evidence="8">
    <location>
        <begin position="20"/>
        <end position="228"/>
    </location>
</feature>
<evidence type="ECO:0000313" key="10">
    <source>
        <dbReference type="EMBL" id="PSR32516.1"/>
    </source>
</evidence>
<dbReference type="InterPro" id="IPR014013">
    <property type="entry name" value="Helic_SF1/SF2_ATP-bd_DinG/Rad3"/>
</dbReference>
<dbReference type="Pfam" id="PF13307">
    <property type="entry name" value="Helicase_C_2"/>
    <property type="match status" value="1"/>
</dbReference>
<organism evidence="10 11">
    <name type="scientific">Sulfobacillus benefaciens</name>
    <dbReference type="NCBI Taxonomy" id="453960"/>
    <lineage>
        <taxon>Bacteria</taxon>
        <taxon>Bacillati</taxon>
        <taxon>Bacillota</taxon>
        <taxon>Clostridia</taxon>
        <taxon>Eubacteriales</taxon>
        <taxon>Clostridiales Family XVII. Incertae Sedis</taxon>
        <taxon>Sulfobacillus</taxon>
    </lineage>
</organism>
<name>A0A2T2XDI4_9FIRM</name>
<dbReference type="GO" id="GO:0003676">
    <property type="term" value="F:nucleic acid binding"/>
    <property type="evidence" value="ECO:0007669"/>
    <property type="project" value="InterPro"/>
</dbReference>
<dbReference type="PANTHER" id="PTHR11472:SF34">
    <property type="entry name" value="REGULATOR OF TELOMERE ELONGATION HELICASE 1"/>
    <property type="match status" value="1"/>
</dbReference>
<dbReference type="Pfam" id="PF00270">
    <property type="entry name" value="DEAD"/>
    <property type="match status" value="1"/>
</dbReference>
<dbReference type="GO" id="GO:0016818">
    <property type="term" value="F:hydrolase activity, acting on acid anhydrides, in phosphorus-containing anhydrides"/>
    <property type="evidence" value="ECO:0007669"/>
    <property type="project" value="InterPro"/>
</dbReference>
<dbReference type="EMBL" id="PXYW01000038">
    <property type="protein sequence ID" value="PSR32516.1"/>
    <property type="molecule type" value="Genomic_DNA"/>
</dbReference>
<keyword evidence="2" id="KW-0547">Nucleotide-binding</keyword>
<evidence type="ECO:0000256" key="3">
    <source>
        <dbReference type="ARBA" id="ARBA00022801"/>
    </source>
</evidence>
<dbReference type="GO" id="GO:0006139">
    <property type="term" value="P:nucleobase-containing compound metabolic process"/>
    <property type="evidence" value="ECO:0007669"/>
    <property type="project" value="InterPro"/>
</dbReference>
<dbReference type="SUPFAM" id="SSF52540">
    <property type="entry name" value="P-loop containing nucleoside triphosphate hydrolases"/>
    <property type="match status" value="1"/>
</dbReference>
<comment type="caution">
    <text evidence="10">The sequence shown here is derived from an EMBL/GenBank/DDBJ whole genome shotgun (WGS) entry which is preliminary data.</text>
</comment>
<evidence type="ECO:0000256" key="1">
    <source>
        <dbReference type="ARBA" id="ARBA00001966"/>
    </source>
</evidence>
<dbReference type="InterPro" id="IPR014001">
    <property type="entry name" value="Helicase_ATP-bd"/>
</dbReference>
<evidence type="ECO:0000313" key="11">
    <source>
        <dbReference type="Proteomes" id="UP000242972"/>
    </source>
</evidence>